<comment type="catalytic activity">
    <reaction evidence="8">
        <text>Couples ATP hydrolysis with the unwinding of duplex DNA by translocating in the 3'-5' direction.</text>
        <dbReference type="EC" id="5.6.2.4"/>
    </reaction>
</comment>
<evidence type="ECO:0000256" key="12">
    <source>
        <dbReference type="SAM" id="Coils"/>
    </source>
</evidence>
<dbReference type="GO" id="GO:0005829">
    <property type="term" value="C:cytosol"/>
    <property type="evidence" value="ECO:0007669"/>
    <property type="project" value="TreeGrafter"/>
</dbReference>
<dbReference type="Proteomes" id="UP000286910">
    <property type="component" value="Unassembled WGS sequence"/>
</dbReference>
<dbReference type="PROSITE" id="PS51217">
    <property type="entry name" value="UVRD_HELICASE_CTER"/>
    <property type="match status" value="1"/>
</dbReference>
<keyword evidence="5 11" id="KW-0067">ATP-binding</keyword>
<evidence type="ECO:0000256" key="10">
    <source>
        <dbReference type="ARBA" id="ARBA00048988"/>
    </source>
</evidence>
<evidence type="ECO:0000256" key="8">
    <source>
        <dbReference type="ARBA" id="ARBA00034617"/>
    </source>
</evidence>
<evidence type="ECO:0000313" key="16">
    <source>
        <dbReference type="EMBL" id="RTH04602.1"/>
    </source>
</evidence>
<evidence type="ECO:0000256" key="4">
    <source>
        <dbReference type="ARBA" id="ARBA00022806"/>
    </source>
</evidence>
<organism evidence="16 17">
    <name type="scientific">Thermus scotoductus</name>
    <dbReference type="NCBI Taxonomy" id="37636"/>
    <lineage>
        <taxon>Bacteria</taxon>
        <taxon>Thermotogati</taxon>
        <taxon>Deinococcota</taxon>
        <taxon>Deinococci</taxon>
        <taxon>Thermales</taxon>
        <taxon>Thermaceae</taxon>
        <taxon>Thermus</taxon>
    </lineage>
</organism>
<keyword evidence="12" id="KW-0175">Coiled coil</keyword>
<dbReference type="InterPro" id="IPR027417">
    <property type="entry name" value="P-loop_NTPase"/>
</dbReference>
<feature type="region of interest" description="Disordered" evidence="13">
    <location>
        <begin position="639"/>
        <end position="669"/>
    </location>
</feature>
<evidence type="ECO:0000256" key="5">
    <source>
        <dbReference type="ARBA" id="ARBA00022840"/>
    </source>
</evidence>
<evidence type="ECO:0000256" key="6">
    <source>
        <dbReference type="ARBA" id="ARBA00023125"/>
    </source>
</evidence>
<dbReference type="PANTHER" id="PTHR11070:SF2">
    <property type="entry name" value="ATP-DEPENDENT DNA HELICASE SRS2"/>
    <property type="match status" value="1"/>
</dbReference>
<dbReference type="GO" id="GO:0005524">
    <property type="term" value="F:ATP binding"/>
    <property type="evidence" value="ECO:0007669"/>
    <property type="project" value="UniProtKB-UniRule"/>
</dbReference>
<dbReference type="AlphaFoldDB" id="A0A430RB51"/>
<keyword evidence="2 11" id="KW-0547">Nucleotide-binding</keyword>
<feature type="coiled-coil region" evidence="12">
    <location>
        <begin position="499"/>
        <end position="529"/>
    </location>
</feature>
<comment type="caution">
    <text evidence="16">The sequence shown here is derived from an EMBL/GenBank/DDBJ whole genome shotgun (WGS) entry which is preliminary data.</text>
</comment>
<dbReference type="SUPFAM" id="SSF52540">
    <property type="entry name" value="P-loop containing nucleoside triphosphate hydrolases"/>
    <property type="match status" value="1"/>
</dbReference>
<dbReference type="GO" id="GO:0003677">
    <property type="term" value="F:DNA binding"/>
    <property type="evidence" value="ECO:0007669"/>
    <property type="project" value="UniProtKB-KW"/>
</dbReference>
<sequence>MQGPQSSHPGDELLRSLNEAQRQAVLHFEGPALVVAGAGSGKTRTVVHRVAYLIAKRGVFPSEILAVTFTNKAALEMRERLKRMVKGAGELWVSTFHSAALRILRVYGERVGLKPGFVVYDEDDQTALIKEVLKELGLAARPGPLKALLDRAKNRGEAPESLLPELPEYYAGLSRGKLLDVVKRYEEALRAQGALDFGDILLYALRLLKEDQEVLKRVRRRARFIHVDEYQDTNPVQYRFTRLLAGEEANLMAVGDPDQGIYSFRAADIKNILEFTRDFPGAKVYRLEENYRSTEAILRFANALIVNNALRLEKTLRPVKPGGEPVRLYRARDARDEARFVAEEILRLGPPFDRVAVLYRTNAQSRLLEQTLASRGVPARVVGGVGFFERAEVKDLLAYARLSLNPLDGVSLKRVLNTPPRGIGPATVEKVEALAREKGLPLFEALRVAAEVLPRPAPLRHFLALMEELQELAFGPAEGFFRHLLEATDYPAYLKEAYPEDYEDRLENVEELLRAAKEAEGLMEFLDKVALTARAEEPGEPAGKVALMTLHNAKGLEFPVVFVVGVEEGLLPHRSSLSTLEGLEEERRLFYVGVTRAQERLYLSYAEEREVYGRTEATRPSRFLEEVEEGLYQEYDPYRASAKVSPSPAPSEARASKPKPGAYRGGEKVIHPRFGQGTVVAAMGDEVTVHFEGVGLKRLSLKYADLRPVG</sequence>
<dbReference type="PANTHER" id="PTHR11070">
    <property type="entry name" value="UVRD / RECB / PCRA DNA HELICASE FAMILY MEMBER"/>
    <property type="match status" value="1"/>
</dbReference>
<dbReference type="GO" id="GO:0043138">
    <property type="term" value="F:3'-5' DNA helicase activity"/>
    <property type="evidence" value="ECO:0007669"/>
    <property type="project" value="UniProtKB-EC"/>
</dbReference>
<keyword evidence="3 11" id="KW-0378">Hydrolase</keyword>
<comment type="catalytic activity">
    <reaction evidence="10">
        <text>ATP + H2O = ADP + phosphate + H(+)</text>
        <dbReference type="Rhea" id="RHEA:13065"/>
        <dbReference type="ChEBI" id="CHEBI:15377"/>
        <dbReference type="ChEBI" id="CHEBI:15378"/>
        <dbReference type="ChEBI" id="CHEBI:30616"/>
        <dbReference type="ChEBI" id="CHEBI:43474"/>
        <dbReference type="ChEBI" id="CHEBI:456216"/>
        <dbReference type="EC" id="5.6.2.4"/>
    </reaction>
</comment>
<dbReference type="EMBL" id="PELR01000111">
    <property type="protein sequence ID" value="RTH04602.1"/>
    <property type="molecule type" value="Genomic_DNA"/>
</dbReference>
<keyword evidence="4 11" id="KW-0347">Helicase</keyword>
<dbReference type="Gene3D" id="1.10.10.160">
    <property type="match status" value="1"/>
</dbReference>
<evidence type="ECO:0000259" key="15">
    <source>
        <dbReference type="PROSITE" id="PS51217"/>
    </source>
</evidence>
<feature type="binding site" evidence="11">
    <location>
        <begin position="36"/>
        <end position="43"/>
    </location>
    <ligand>
        <name>ATP</name>
        <dbReference type="ChEBI" id="CHEBI:30616"/>
    </ligand>
</feature>
<dbReference type="InterPro" id="IPR014017">
    <property type="entry name" value="DNA_helicase_UvrD-like_C"/>
</dbReference>
<dbReference type="RefSeq" id="WP_126177959.1">
    <property type="nucleotide sequence ID" value="NZ_PELN01000155.1"/>
</dbReference>
<gene>
    <name evidence="16" type="ORF">CSW45_04715</name>
</gene>
<evidence type="ECO:0000256" key="1">
    <source>
        <dbReference type="ARBA" id="ARBA00009922"/>
    </source>
</evidence>
<dbReference type="InterPro" id="IPR000212">
    <property type="entry name" value="DNA_helicase_UvrD/REP"/>
</dbReference>
<dbReference type="GO" id="GO:0000725">
    <property type="term" value="P:recombinational repair"/>
    <property type="evidence" value="ECO:0007669"/>
    <property type="project" value="TreeGrafter"/>
</dbReference>
<keyword evidence="7" id="KW-0413">Isomerase</keyword>
<dbReference type="Gene3D" id="1.10.486.10">
    <property type="entry name" value="PCRA, domain 4"/>
    <property type="match status" value="1"/>
</dbReference>
<keyword evidence="6" id="KW-0238">DNA-binding</keyword>
<dbReference type="Gene3D" id="3.40.50.300">
    <property type="entry name" value="P-loop containing nucleotide triphosphate hydrolases"/>
    <property type="match status" value="2"/>
</dbReference>
<evidence type="ECO:0000313" key="17">
    <source>
        <dbReference type="Proteomes" id="UP000286910"/>
    </source>
</evidence>
<dbReference type="InterPro" id="IPR013986">
    <property type="entry name" value="DExx_box_DNA_helicase_dom_sf"/>
</dbReference>
<evidence type="ECO:0000256" key="2">
    <source>
        <dbReference type="ARBA" id="ARBA00022741"/>
    </source>
</evidence>
<accession>A0A430RB51</accession>
<protein>
    <recommendedName>
        <fullName evidence="9">DNA 3'-5' helicase</fullName>
        <ecNumber evidence="9">5.6.2.4</ecNumber>
    </recommendedName>
</protein>
<dbReference type="GO" id="GO:0016887">
    <property type="term" value="F:ATP hydrolysis activity"/>
    <property type="evidence" value="ECO:0007669"/>
    <property type="project" value="RHEA"/>
</dbReference>
<reference evidence="16 17" key="1">
    <citation type="journal article" date="2019" name="Extremophiles">
        <title>Biogeography of thermophiles and predominance of Thermus scotoductus in domestic water heaters.</title>
        <authorList>
            <person name="Wilpiszeski R.L."/>
            <person name="Zhang Z."/>
            <person name="House C.H."/>
        </authorList>
    </citation>
    <scope>NUCLEOTIDE SEQUENCE [LARGE SCALE GENOMIC DNA]</scope>
    <source>
        <strain evidence="16 17">32_S32</strain>
    </source>
</reference>
<feature type="compositionally biased region" description="Low complexity" evidence="13">
    <location>
        <begin position="640"/>
        <end position="653"/>
    </location>
</feature>
<dbReference type="CDD" id="cd17932">
    <property type="entry name" value="DEXQc_UvrD"/>
    <property type="match status" value="1"/>
</dbReference>
<evidence type="ECO:0000256" key="9">
    <source>
        <dbReference type="ARBA" id="ARBA00034808"/>
    </source>
</evidence>
<evidence type="ECO:0000259" key="14">
    <source>
        <dbReference type="PROSITE" id="PS51198"/>
    </source>
</evidence>
<dbReference type="Pfam" id="PF00580">
    <property type="entry name" value="UvrD-helicase"/>
    <property type="match status" value="1"/>
</dbReference>
<dbReference type="Pfam" id="PF13361">
    <property type="entry name" value="UvrD_C"/>
    <property type="match status" value="2"/>
</dbReference>
<proteinExistence type="inferred from homology"/>
<evidence type="ECO:0000256" key="3">
    <source>
        <dbReference type="ARBA" id="ARBA00022801"/>
    </source>
</evidence>
<feature type="domain" description="UvrD-like helicase C-terminal" evidence="15">
    <location>
        <begin position="295"/>
        <end position="555"/>
    </location>
</feature>
<name>A0A430RB51_THESC</name>
<evidence type="ECO:0000256" key="11">
    <source>
        <dbReference type="PROSITE-ProRule" id="PRU00560"/>
    </source>
</evidence>
<dbReference type="InterPro" id="IPR014016">
    <property type="entry name" value="UvrD-like_ATP-bd"/>
</dbReference>
<dbReference type="GO" id="GO:0033202">
    <property type="term" value="C:DNA helicase complex"/>
    <property type="evidence" value="ECO:0007669"/>
    <property type="project" value="TreeGrafter"/>
</dbReference>
<dbReference type="EC" id="5.6.2.4" evidence="9"/>
<dbReference type="PROSITE" id="PS51198">
    <property type="entry name" value="UVRD_HELICASE_ATP_BIND"/>
    <property type="match status" value="1"/>
</dbReference>
<comment type="similarity">
    <text evidence="1">Belongs to the helicase family. UvrD subfamily.</text>
</comment>
<evidence type="ECO:0000256" key="13">
    <source>
        <dbReference type="SAM" id="MobiDB-lite"/>
    </source>
</evidence>
<evidence type="ECO:0000256" key="7">
    <source>
        <dbReference type="ARBA" id="ARBA00023235"/>
    </source>
</evidence>
<feature type="domain" description="UvrD-like helicase ATP-binding" evidence="14">
    <location>
        <begin position="15"/>
        <end position="294"/>
    </location>
</feature>